<proteinExistence type="predicted"/>
<reference evidence="3" key="1">
    <citation type="journal article" date="2015" name="Nat. Genet.">
        <title>The genome and transcriptome of the zoonotic hookworm Ancylostoma ceylanicum identify infection-specific gene families.</title>
        <authorList>
            <person name="Schwarz E.M."/>
            <person name="Hu Y."/>
            <person name="Antoshechkin I."/>
            <person name="Miller M.M."/>
            <person name="Sternberg P.W."/>
            <person name="Aroian R.V."/>
        </authorList>
    </citation>
    <scope>NUCLEOTIDE SEQUENCE</scope>
    <source>
        <strain evidence="3">HY135</strain>
    </source>
</reference>
<evidence type="ECO:0000313" key="3">
    <source>
        <dbReference type="Proteomes" id="UP000024635"/>
    </source>
</evidence>
<feature type="transmembrane region" description="Helical" evidence="1">
    <location>
        <begin position="170"/>
        <end position="191"/>
    </location>
</feature>
<gene>
    <name evidence="2" type="primary">Acey_s0013.g2177</name>
    <name evidence="2" type="ORF">Y032_0013g2177</name>
</gene>
<keyword evidence="1" id="KW-1133">Transmembrane helix</keyword>
<dbReference type="Proteomes" id="UP000024635">
    <property type="component" value="Unassembled WGS sequence"/>
</dbReference>
<dbReference type="OrthoDB" id="5816548at2759"/>
<comment type="caution">
    <text evidence="2">The sequence shown here is derived from an EMBL/GenBank/DDBJ whole genome shotgun (WGS) entry which is preliminary data.</text>
</comment>
<keyword evidence="1" id="KW-0812">Transmembrane</keyword>
<evidence type="ECO:0000256" key="1">
    <source>
        <dbReference type="SAM" id="Phobius"/>
    </source>
</evidence>
<keyword evidence="3" id="KW-1185">Reference proteome</keyword>
<protein>
    <submittedName>
        <fullName evidence="2">Uncharacterized protein</fullName>
    </submittedName>
</protein>
<name>A0A016VCY2_9BILA</name>
<organism evidence="2 3">
    <name type="scientific">Ancylostoma ceylanicum</name>
    <dbReference type="NCBI Taxonomy" id="53326"/>
    <lineage>
        <taxon>Eukaryota</taxon>
        <taxon>Metazoa</taxon>
        <taxon>Ecdysozoa</taxon>
        <taxon>Nematoda</taxon>
        <taxon>Chromadorea</taxon>
        <taxon>Rhabditida</taxon>
        <taxon>Rhabditina</taxon>
        <taxon>Rhabditomorpha</taxon>
        <taxon>Strongyloidea</taxon>
        <taxon>Ancylostomatidae</taxon>
        <taxon>Ancylostomatinae</taxon>
        <taxon>Ancylostoma</taxon>
    </lineage>
</organism>
<accession>A0A016VCY2</accession>
<sequence length="215" mass="24163">MDNFPAISCSLCAGSDSTSCFRTALSRVDGRPGSHLPLANLAYQRAAVVLEMSLRTIGGKFSSAQSLRRVRDASRFSMFHALVSFLFVFDPVESCLSQSYGVYIPKWPTTAPHAMRRDSLLAAFPRPTMINMNETIRCGCRRPSSVDGYWGEACDREILPAMHEPVLPAFFTHIVIYLLVVLVIVLTYFICDRYRSRPPPYKEVIKDAPPPYYLV</sequence>
<evidence type="ECO:0000313" key="2">
    <source>
        <dbReference type="EMBL" id="EYC24917.1"/>
    </source>
</evidence>
<dbReference type="EMBL" id="JARK01001349">
    <property type="protein sequence ID" value="EYC24917.1"/>
    <property type="molecule type" value="Genomic_DNA"/>
</dbReference>
<keyword evidence="1" id="KW-0472">Membrane</keyword>
<dbReference type="AlphaFoldDB" id="A0A016VCY2"/>